<dbReference type="EMBL" id="ASHM01068454">
    <property type="protein sequence ID" value="PNX54573.1"/>
    <property type="molecule type" value="Genomic_DNA"/>
</dbReference>
<evidence type="ECO:0000313" key="3">
    <source>
        <dbReference type="Proteomes" id="UP000236291"/>
    </source>
</evidence>
<evidence type="ECO:0000313" key="2">
    <source>
        <dbReference type="EMBL" id="PNX54573.1"/>
    </source>
</evidence>
<evidence type="ECO:0000256" key="1">
    <source>
        <dbReference type="SAM" id="MobiDB-lite"/>
    </source>
</evidence>
<proteinExistence type="predicted"/>
<reference evidence="2 3" key="2">
    <citation type="journal article" date="2017" name="Front. Plant Sci.">
        <title>Gene Classification and Mining of Molecular Markers Useful in Red Clover (Trifolium pratense) Breeding.</title>
        <authorList>
            <person name="Istvanek J."/>
            <person name="Dluhosova J."/>
            <person name="Dluhos P."/>
            <person name="Patkova L."/>
            <person name="Nedelnik J."/>
            <person name="Repkova J."/>
        </authorList>
    </citation>
    <scope>NUCLEOTIDE SEQUENCE [LARGE SCALE GENOMIC DNA]</scope>
    <source>
        <strain evidence="3">cv. Tatra</strain>
        <tissue evidence="2">Young leaves</tissue>
    </source>
</reference>
<organism evidence="2 3">
    <name type="scientific">Trifolium pratense</name>
    <name type="common">Red clover</name>
    <dbReference type="NCBI Taxonomy" id="57577"/>
    <lineage>
        <taxon>Eukaryota</taxon>
        <taxon>Viridiplantae</taxon>
        <taxon>Streptophyta</taxon>
        <taxon>Embryophyta</taxon>
        <taxon>Tracheophyta</taxon>
        <taxon>Spermatophyta</taxon>
        <taxon>Magnoliopsida</taxon>
        <taxon>eudicotyledons</taxon>
        <taxon>Gunneridae</taxon>
        <taxon>Pentapetalae</taxon>
        <taxon>rosids</taxon>
        <taxon>fabids</taxon>
        <taxon>Fabales</taxon>
        <taxon>Fabaceae</taxon>
        <taxon>Papilionoideae</taxon>
        <taxon>50 kb inversion clade</taxon>
        <taxon>NPAAA clade</taxon>
        <taxon>Hologalegina</taxon>
        <taxon>IRL clade</taxon>
        <taxon>Trifolieae</taxon>
        <taxon>Trifolium</taxon>
    </lineage>
</organism>
<name>A0A2K3JKK6_TRIPR</name>
<reference evidence="2 3" key="1">
    <citation type="journal article" date="2014" name="Am. J. Bot.">
        <title>Genome assembly and annotation for red clover (Trifolium pratense; Fabaceae).</title>
        <authorList>
            <person name="Istvanek J."/>
            <person name="Jaros M."/>
            <person name="Krenek A."/>
            <person name="Repkova J."/>
        </authorList>
    </citation>
    <scope>NUCLEOTIDE SEQUENCE [LARGE SCALE GENOMIC DNA]</scope>
    <source>
        <strain evidence="3">cv. Tatra</strain>
        <tissue evidence="2">Young leaves</tissue>
    </source>
</reference>
<protein>
    <submittedName>
        <fullName evidence="2">Uncharacterized protein</fullName>
    </submittedName>
</protein>
<dbReference type="AlphaFoldDB" id="A0A2K3JKK6"/>
<dbReference type="Proteomes" id="UP000236291">
    <property type="component" value="Unassembled WGS sequence"/>
</dbReference>
<feature type="region of interest" description="Disordered" evidence="1">
    <location>
        <begin position="25"/>
        <end position="50"/>
    </location>
</feature>
<comment type="caution">
    <text evidence="2">The sequence shown here is derived from an EMBL/GenBank/DDBJ whole genome shotgun (WGS) entry which is preliminary data.</text>
</comment>
<accession>A0A2K3JKK6</accession>
<gene>
    <name evidence="2" type="ORF">L195_g048193</name>
</gene>
<sequence>MQVIMKEPSPTSSATHQQQILQEVFGPPSSSPILEPVNKPQTDTPRKVPFDDAMTRVMMMMMWRLL</sequence>